<dbReference type="InterPro" id="IPR036909">
    <property type="entry name" value="Cyt_c-like_dom_sf"/>
</dbReference>
<name>A0A7Y0FMX5_9BACT</name>
<evidence type="ECO:0000256" key="1">
    <source>
        <dbReference type="ARBA" id="ARBA00004196"/>
    </source>
</evidence>
<evidence type="ECO:0000313" key="9">
    <source>
        <dbReference type="EMBL" id="NML66357.1"/>
    </source>
</evidence>
<comment type="subcellular location">
    <subcellularLocation>
        <location evidence="1">Cell envelope</location>
    </subcellularLocation>
</comment>
<proteinExistence type="predicted"/>
<dbReference type="InterPro" id="IPR051395">
    <property type="entry name" value="Cytochrome_c_Peroxidase/MauG"/>
</dbReference>
<evidence type="ECO:0000256" key="7">
    <source>
        <dbReference type="PROSITE-ProRule" id="PRU00433"/>
    </source>
</evidence>
<keyword evidence="3 7" id="KW-0479">Metal-binding</keyword>
<protein>
    <submittedName>
        <fullName evidence="9">Cytochrome-c peroxidase</fullName>
    </submittedName>
</protein>
<dbReference type="InterPro" id="IPR009056">
    <property type="entry name" value="Cyt_c-like_dom"/>
</dbReference>
<keyword evidence="6 7" id="KW-0408">Iron</keyword>
<dbReference type="Proteomes" id="UP000559626">
    <property type="component" value="Unassembled WGS sequence"/>
</dbReference>
<dbReference type="GO" id="GO:0004130">
    <property type="term" value="F:cytochrome-c peroxidase activity"/>
    <property type="evidence" value="ECO:0007669"/>
    <property type="project" value="TreeGrafter"/>
</dbReference>
<keyword evidence="5" id="KW-0560">Oxidoreductase</keyword>
<evidence type="ECO:0000256" key="3">
    <source>
        <dbReference type="ARBA" id="ARBA00022723"/>
    </source>
</evidence>
<keyword evidence="4" id="KW-0732">Signal</keyword>
<feature type="domain" description="Cytochrome c" evidence="8">
    <location>
        <begin position="218"/>
        <end position="344"/>
    </location>
</feature>
<evidence type="ECO:0000256" key="6">
    <source>
        <dbReference type="ARBA" id="ARBA00023004"/>
    </source>
</evidence>
<dbReference type="GO" id="GO:0009055">
    <property type="term" value="F:electron transfer activity"/>
    <property type="evidence" value="ECO:0007669"/>
    <property type="project" value="InterPro"/>
</dbReference>
<dbReference type="InterPro" id="IPR004852">
    <property type="entry name" value="Di-haem_cyt_c_peroxidsae"/>
</dbReference>
<dbReference type="PANTHER" id="PTHR30600:SF10">
    <property type="entry name" value="BLL6722 PROTEIN"/>
    <property type="match status" value="1"/>
</dbReference>
<keyword evidence="9" id="KW-0575">Peroxidase</keyword>
<gene>
    <name evidence="9" type="ORF">HHL22_14190</name>
</gene>
<evidence type="ECO:0000313" key="10">
    <source>
        <dbReference type="Proteomes" id="UP000559626"/>
    </source>
</evidence>
<dbReference type="GO" id="GO:0030313">
    <property type="term" value="C:cell envelope"/>
    <property type="evidence" value="ECO:0007669"/>
    <property type="project" value="UniProtKB-SubCell"/>
</dbReference>
<dbReference type="Gene3D" id="1.10.760.10">
    <property type="entry name" value="Cytochrome c-like domain"/>
    <property type="match status" value="2"/>
</dbReference>
<evidence type="ECO:0000259" key="8">
    <source>
        <dbReference type="PROSITE" id="PS51007"/>
    </source>
</evidence>
<dbReference type="SUPFAM" id="SSF46626">
    <property type="entry name" value="Cytochrome c"/>
    <property type="match status" value="2"/>
</dbReference>
<comment type="caution">
    <text evidence="9">The sequence shown here is derived from an EMBL/GenBank/DDBJ whole genome shotgun (WGS) entry which is preliminary data.</text>
</comment>
<accession>A0A7Y0FMX5</accession>
<dbReference type="GO" id="GO:0046872">
    <property type="term" value="F:metal ion binding"/>
    <property type="evidence" value="ECO:0007669"/>
    <property type="project" value="UniProtKB-KW"/>
</dbReference>
<organism evidence="9 10">
    <name type="scientific">Hymenobacter polaris</name>
    <dbReference type="NCBI Taxonomy" id="2682546"/>
    <lineage>
        <taxon>Bacteria</taxon>
        <taxon>Pseudomonadati</taxon>
        <taxon>Bacteroidota</taxon>
        <taxon>Cytophagia</taxon>
        <taxon>Cytophagales</taxon>
        <taxon>Hymenobacteraceae</taxon>
        <taxon>Hymenobacter</taxon>
    </lineage>
</organism>
<dbReference type="Pfam" id="PF03150">
    <property type="entry name" value="CCP_MauG"/>
    <property type="match status" value="1"/>
</dbReference>
<evidence type="ECO:0000256" key="5">
    <source>
        <dbReference type="ARBA" id="ARBA00023002"/>
    </source>
</evidence>
<evidence type="ECO:0000256" key="4">
    <source>
        <dbReference type="ARBA" id="ARBA00022729"/>
    </source>
</evidence>
<dbReference type="GO" id="GO:0020037">
    <property type="term" value="F:heme binding"/>
    <property type="evidence" value="ECO:0007669"/>
    <property type="project" value="InterPro"/>
</dbReference>
<evidence type="ECO:0000256" key="2">
    <source>
        <dbReference type="ARBA" id="ARBA00022617"/>
    </source>
</evidence>
<dbReference type="RefSeq" id="WP_169532004.1">
    <property type="nucleotide sequence ID" value="NZ_JABBGH010000002.1"/>
</dbReference>
<keyword evidence="2 7" id="KW-0349">Heme</keyword>
<reference evidence="9 10" key="1">
    <citation type="submission" date="2020-04" db="EMBL/GenBank/DDBJ databases">
        <title>Hymenobacter polaris sp. nov., isolated from Arctic soil.</title>
        <authorList>
            <person name="Dahal R.H."/>
        </authorList>
    </citation>
    <scope>NUCLEOTIDE SEQUENCE [LARGE SCALE GENOMIC DNA]</scope>
    <source>
        <strain evidence="9 10">RP-2-7</strain>
    </source>
</reference>
<dbReference type="PROSITE" id="PS51007">
    <property type="entry name" value="CYTC"/>
    <property type="match status" value="1"/>
</dbReference>
<dbReference type="EMBL" id="JABBGH010000002">
    <property type="protein sequence ID" value="NML66357.1"/>
    <property type="molecule type" value="Genomic_DNA"/>
</dbReference>
<sequence length="381" mass="40657">MRLAQLIPAPHRPLARLGLVAGLGLAGLLAGAGSRPVAAVPGTAQPANFPPMVYGLAGNPPDAATFALGRQLFYDARLSADGTVSCGSCHRPAAAFAHAGHRLSPGVGRQLAARNAPALQNLRWRRGFMADGGALGLELQALAPLTDPREMHRPLAAALAQLNADADYRRQFAAIYGPGPIGTAQFLRALAQFTAALTSANSRYDHYVRHEAGGQLTSQEISGLALFQAKCAGCHATDLFTDESYRNNGLDRTFPLDSGRARISLKPGDVGRFKVPSLRNVARTAPYMHDGRFGTLGQVLAHYDHGVQPSRTLDPRLRQPNGRLGIPLSAPERANLLAFLRTLTDRDFLTDRRLLAPAPTAPALPGRLFSVFTPAWLAARN</sequence>
<dbReference type="AlphaFoldDB" id="A0A7Y0FMX5"/>
<dbReference type="PANTHER" id="PTHR30600">
    <property type="entry name" value="CYTOCHROME C PEROXIDASE-RELATED"/>
    <property type="match status" value="1"/>
</dbReference>
<keyword evidence="10" id="KW-1185">Reference proteome</keyword>